<comment type="function">
    <text evidence="4">Catalyzes the interconversion of L-alanine and D-alanine. May also act on other amino acids.</text>
</comment>
<name>A0ABP9F4C5_9FLAO</name>
<evidence type="ECO:0000256" key="3">
    <source>
        <dbReference type="ARBA" id="ARBA00023235"/>
    </source>
</evidence>
<dbReference type="PANTHER" id="PTHR30511:SF0">
    <property type="entry name" value="ALANINE RACEMASE, CATABOLIC-RELATED"/>
    <property type="match status" value="1"/>
</dbReference>
<evidence type="ECO:0000259" key="5">
    <source>
        <dbReference type="SMART" id="SM01005"/>
    </source>
</evidence>
<dbReference type="InterPro" id="IPR009006">
    <property type="entry name" value="Ala_racemase/Decarboxylase_C"/>
</dbReference>
<evidence type="ECO:0000313" key="6">
    <source>
        <dbReference type="EMBL" id="GAA4892386.1"/>
    </source>
</evidence>
<dbReference type="HAMAP" id="MF_01201">
    <property type="entry name" value="Ala_racemase"/>
    <property type="match status" value="1"/>
</dbReference>
<organism evidence="6 7">
    <name type="scientific">Flaviramulus aquimarinus</name>
    <dbReference type="NCBI Taxonomy" id="1170456"/>
    <lineage>
        <taxon>Bacteria</taxon>
        <taxon>Pseudomonadati</taxon>
        <taxon>Bacteroidota</taxon>
        <taxon>Flavobacteriia</taxon>
        <taxon>Flavobacteriales</taxon>
        <taxon>Flavobacteriaceae</taxon>
        <taxon>Flaviramulus</taxon>
    </lineage>
</organism>
<feature type="binding site" evidence="4">
    <location>
        <position position="314"/>
    </location>
    <ligand>
        <name>substrate</name>
    </ligand>
</feature>
<dbReference type="Pfam" id="PF00842">
    <property type="entry name" value="Ala_racemase_C"/>
    <property type="match status" value="1"/>
</dbReference>
<comment type="cofactor">
    <cofactor evidence="1 4">
        <name>pyridoxal 5'-phosphate</name>
        <dbReference type="ChEBI" id="CHEBI:597326"/>
    </cofactor>
</comment>
<reference evidence="7" key="1">
    <citation type="journal article" date="2019" name="Int. J. Syst. Evol. Microbiol.">
        <title>The Global Catalogue of Microorganisms (GCM) 10K type strain sequencing project: providing services to taxonomists for standard genome sequencing and annotation.</title>
        <authorList>
            <consortium name="The Broad Institute Genomics Platform"/>
            <consortium name="The Broad Institute Genome Sequencing Center for Infectious Disease"/>
            <person name="Wu L."/>
            <person name="Ma J."/>
        </authorList>
    </citation>
    <scope>NUCLEOTIDE SEQUENCE [LARGE SCALE GENOMIC DNA]</scope>
    <source>
        <strain evidence="7">JCM 18274</strain>
    </source>
</reference>
<comment type="pathway">
    <text evidence="4">Amino-acid biosynthesis; D-alanine biosynthesis; D-alanine from L-alanine: step 1/1.</text>
</comment>
<evidence type="ECO:0000256" key="1">
    <source>
        <dbReference type="ARBA" id="ARBA00001933"/>
    </source>
</evidence>
<proteinExistence type="inferred from homology"/>
<dbReference type="Proteomes" id="UP001500433">
    <property type="component" value="Unassembled WGS sequence"/>
</dbReference>
<comment type="similarity">
    <text evidence="4">Belongs to the alanine racemase family.</text>
</comment>
<dbReference type="Gene3D" id="3.20.20.10">
    <property type="entry name" value="Alanine racemase"/>
    <property type="match status" value="1"/>
</dbReference>
<gene>
    <name evidence="6" type="ORF">GCM10023311_16080</name>
</gene>
<comment type="catalytic activity">
    <reaction evidence="4">
        <text>L-alanine = D-alanine</text>
        <dbReference type="Rhea" id="RHEA:20249"/>
        <dbReference type="ChEBI" id="CHEBI:57416"/>
        <dbReference type="ChEBI" id="CHEBI:57972"/>
        <dbReference type="EC" id="5.1.1.1"/>
    </reaction>
</comment>
<keyword evidence="7" id="KW-1185">Reference proteome</keyword>
<dbReference type="NCBIfam" id="TIGR00492">
    <property type="entry name" value="alr"/>
    <property type="match status" value="1"/>
</dbReference>
<accession>A0ABP9F4C5</accession>
<dbReference type="SMART" id="SM01005">
    <property type="entry name" value="Ala_racemase_C"/>
    <property type="match status" value="1"/>
</dbReference>
<dbReference type="SUPFAM" id="SSF51419">
    <property type="entry name" value="PLP-binding barrel"/>
    <property type="match status" value="1"/>
</dbReference>
<dbReference type="InterPro" id="IPR000821">
    <property type="entry name" value="Ala_racemase"/>
</dbReference>
<dbReference type="CDD" id="cd00430">
    <property type="entry name" value="PLPDE_III_AR"/>
    <property type="match status" value="1"/>
</dbReference>
<feature type="active site" description="Proton acceptor; specific for L-alanine" evidence="4">
    <location>
        <position position="264"/>
    </location>
</feature>
<keyword evidence="2 4" id="KW-0663">Pyridoxal phosphate</keyword>
<dbReference type="SUPFAM" id="SSF50621">
    <property type="entry name" value="Alanine racemase C-terminal domain-like"/>
    <property type="match status" value="1"/>
</dbReference>
<dbReference type="InterPro" id="IPR011079">
    <property type="entry name" value="Ala_racemase_C"/>
</dbReference>
<dbReference type="RefSeq" id="WP_345273606.1">
    <property type="nucleotide sequence ID" value="NZ_BAABJH010000001.1"/>
</dbReference>
<feature type="binding site" evidence="4">
    <location>
        <position position="136"/>
    </location>
    <ligand>
        <name>substrate</name>
    </ligand>
</feature>
<evidence type="ECO:0000313" key="7">
    <source>
        <dbReference type="Proteomes" id="UP001500433"/>
    </source>
</evidence>
<dbReference type="PRINTS" id="PR00992">
    <property type="entry name" value="ALARACEMASE"/>
</dbReference>
<sequence length="372" mass="41598">MPKAQETVLEIDLKALHHNFKYLKSKLQPNTKFLAVVKAFAYGSDAYEVANYLQKLGVDYFAVAYINEGVELRKSGITKPILVLHPLAVNFKKLIEFALEPSLYNAKILNEFISIASAEKQINYPVHIKFNTGLNRLGFWENDVDYVVSKVKATKTINVKSLFSHLAASEDLNERDFTLKQINNFKIIAEHFKTKIGYMPILHMSNTSGVLNYPEAHFDMIRSGIGLYGFGNSEKESTYLKPISSLKTVISQIHKIEKGESVGYNRAYKSDGSFTKTATLPLGHADGIGRHYGNGKGFVTIHGQKAPIIGNVCMDMIMVDVTNIDCKEGDEVIVFGEHSTAENLAETANTLSYELITSISQRVKRVFLKEDT</sequence>
<dbReference type="Gene3D" id="2.40.37.10">
    <property type="entry name" value="Lyase, Ornithine Decarboxylase, Chain A, domain 1"/>
    <property type="match status" value="1"/>
</dbReference>
<comment type="caution">
    <text evidence="6">The sequence shown here is derived from an EMBL/GenBank/DDBJ whole genome shotgun (WGS) entry which is preliminary data.</text>
</comment>
<dbReference type="Pfam" id="PF01168">
    <property type="entry name" value="Ala_racemase_N"/>
    <property type="match status" value="1"/>
</dbReference>
<dbReference type="InterPro" id="IPR029066">
    <property type="entry name" value="PLP-binding_barrel"/>
</dbReference>
<protein>
    <recommendedName>
        <fullName evidence="4">Alanine racemase</fullName>
        <ecNumber evidence="4">5.1.1.1</ecNumber>
    </recommendedName>
</protein>
<keyword evidence="3 4" id="KW-0413">Isomerase</keyword>
<dbReference type="InterPro" id="IPR001608">
    <property type="entry name" value="Ala_racemase_N"/>
</dbReference>
<dbReference type="EC" id="5.1.1.1" evidence="4"/>
<evidence type="ECO:0000256" key="4">
    <source>
        <dbReference type="HAMAP-Rule" id="MF_01201"/>
    </source>
</evidence>
<feature type="domain" description="Alanine racemase C-terminal" evidence="5">
    <location>
        <begin position="243"/>
        <end position="368"/>
    </location>
</feature>
<feature type="active site" description="Proton acceptor; specific for D-alanine" evidence="4">
    <location>
        <position position="38"/>
    </location>
</feature>
<evidence type="ECO:0000256" key="2">
    <source>
        <dbReference type="ARBA" id="ARBA00022898"/>
    </source>
</evidence>
<feature type="modified residue" description="N6-(pyridoxal phosphate)lysine" evidence="4">
    <location>
        <position position="38"/>
    </location>
</feature>
<dbReference type="EMBL" id="BAABJH010000001">
    <property type="protein sequence ID" value="GAA4892386.1"/>
    <property type="molecule type" value="Genomic_DNA"/>
</dbReference>
<dbReference type="PANTHER" id="PTHR30511">
    <property type="entry name" value="ALANINE RACEMASE"/>
    <property type="match status" value="1"/>
</dbReference>